<dbReference type="RefSeq" id="WP_020634798.1">
    <property type="nucleotide sequence ID" value="NZ_KB913032.1"/>
</dbReference>
<dbReference type="AlphaFoldDB" id="A0A229RSQ8"/>
<reference evidence="2 3" key="1">
    <citation type="submission" date="2017-07" db="EMBL/GenBank/DDBJ databases">
        <title>Amycolatopsis alba DSM 44262 Genome sequencing and assembly.</title>
        <authorList>
            <person name="Kaur N."/>
            <person name="Mayilraj S."/>
        </authorList>
    </citation>
    <scope>NUCLEOTIDE SEQUENCE [LARGE SCALE GENOMIC DNA]</scope>
    <source>
        <strain evidence="2 3">DSM 44262</strain>
    </source>
</reference>
<dbReference type="EMBL" id="NMQU01000047">
    <property type="protein sequence ID" value="OXM49698.1"/>
    <property type="molecule type" value="Genomic_DNA"/>
</dbReference>
<name>A0A229RSQ8_AMYAL</name>
<proteinExistence type="predicted"/>
<gene>
    <name evidence="2" type="ORF">CFP75_18175</name>
</gene>
<comment type="caution">
    <text evidence="2">The sequence shown here is derived from an EMBL/GenBank/DDBJ whole genome shotgun (WGS) entry which is preliminary data.</text>
</comment>
<evidence type="ECO:0008006" key="4">
    <source>
        <dbReference type="Google" id="ProtNLM"/>
    </source>
</evidence>
<organism evidence="2 3">
    <name type="scientific">Amycolatopsis alba DSM 44262</name>
    <dbReference type="NCBI Taxonomy" id="1125972"/>
    <lineage>
        <taxon>Bacteria</taxon>
        <taxon>Bacillati</taxon>
        <taxon>Actinomycetota</taxon>
        <taxon>Actinomycetes</taxon>
        <taxon>Pseudonocardiales</taxon>
        <taxon>Pseudonocardiaceae</taxon>
        <taxon>Amycolatopsis</taxon>
    </lineage>
</organism>
<keyword evidence="1" id="KW-0732">Signal</keyword>
<evidence type="ECO:0000256" key="1">
    <source>
        <dbReference type="SAM" id="SignalP"/>
    </source>
</evidence>
<dbReference type="PROSITE" id="PS51257">
    <property type="entry name" value="PROKAR_LIPOPROTEIN"/>
    <property type="match status" value="1"/>
</dbReference>
<keyword evidence="3" id="KW-1185">Reference proteome</keyword>
<protein>
    <recommendedName>
        <fullName evidence="4">GerMN domain-containing protein</fullName>
    </recommendedName>
</protein>
<feature type="signal peptide" evidence="1">
    <location>
        <begin position="1"/>
        <end position="25"/>
    </location>
</feature>
<dbReference type="Proteomes" id="UP000215563">
    <property type="component" value="Unassembled WGS sequence"/>
</dbReference>
<sequence length="161" mass="17056">MLPKTRGRVAMRVVVCVLWAILALAGCASRSVDVDTAGFETRLSAVPGVNGAMVEVQHPGLPTNTNVAIWLFLESADVESVATTVRKVAGTARSDDGVRGRQITISVVQGTRAEFPIRQDVVANSVPVMHRVAEALALPESAGLMLVLTPEEVARLADVED</sequence>
<accession>A0A229RSQ8</accession>
<dbReference type="OrthoDB" id="5080572at2"/>
<evidence type="ECO:0000313" key="3">
    <source>
        <dbReference type="Proteomes" id="UP000215563"/>
    </source>
</evidence>
<evidence type="ECO:0000313" key="2">
    <source>
        <dbReference type="EMBL" id="OXM49698.1"/>
    </source>
</evidence>
<feature type="chain" id="PRO_5039243471" description="GerMN domain-containing protein" evidence="1">
    <location>
        <begin position="26"/>
        <end position="161"/>
    </location>
</feature>